<dbReference type="EMBL" id="CAJNRE010013789">
    <property type="protein sequence ID" value="CAF2121285.1"/>
    <property type="molecule type" value="Genomic_DNA"/>
</dbReference>
<feature type="transmembrane region" description="Helical" evidence="10">
    <location>
        <begin position="18"/>
        <end position="38"/>
    </location>
</feature>
<keyword evidence="10" id="KW-0812">Transmembrane</keyword>
<feature type="transmembrane region" description="Helical" evidence="10">
    <location>
        <begin position="121"/>
        <end position="139"/>
    </location>
</feature>
<dbReference type="InterPro" id="IPR008949">
    <property type="entry name" value="Isoprenoid_synthase_dom_sf"/>
</dbReference>
<reference evidence="11" key="1">
    <citation type="submission" date="2021-02" db="EMBL/GenBank/DDBJ databases">
        <authorList>
            <person name="Nowell W R."/>
        </authorList>
    </citation>
    <scope>NUCLEOTIDE SEQUENCE</scope>
</reference>
<dbReference type="GO" id="GO:0045338">
    <property type="term" value="P:farnesyl diphosphate metabolic process"/>
    <property type="evidence" value="ECO:0007669"/>
    <property type="project" value="InterPro"/>
</dbReference>
<dbReference type="InterPro" id="IPR006449">
    <property type="entry name" value="Squal_synth-like"/>
</dbReference>
<comment type="catalytic activity">
    <reaction evidence="7 10">
        <text>presqualene diphosphate + NADPH + H(+) = squalene + diphosphate + NADP(+)</text>
        <dbReference type="Rhea" id="RHEA:22232"/>
        <dbReference type="ChEBI" id="CHEBI:15378"/>
        <dbReference type="ChEBI" id="CHEBI:15440"/>
        <dbReference type="ChEBI" id="CHEBI:33019"/>
        <dbReference type="ChEBI" id="CHEBI:57310"/>
        <dbReference type="ChEBI" id="CHEBI:57783"/>
        <dbReference type="ChEBI" id="CHEBI:58349"/>
    </reaction>
    <physiologicalReaction direction="left-to-right" evidence="7 10">
        <dbReference type="Rhea" id="RHEA:22233"/>
    </physiologicalReaction>
</comment>
<dbReference type="PROSITE" id="PS01044">
    <property type="entry name" value="SQUALEN_PHYTOEN_SYN_1"/>
    <property type="match status" value="1"/>
</dbReference>
<dbReference type="Pfam" id="PF00494">
    <property type="entry name" value="SQS_PSY"/>
    <property type="match status" value="1"/>
</dbReference>
<sequence length="502" mass="57186">MEIFAVCLLLRNPSYPQLLGLLLWMILWEWIIQSCKWLGFMHGGCCLTPYILFSISLVIILALISLYVSNMAVAPTINRVHINLAHVRNTNNGDNVDLIKQQQGSILEQKWFRIVDMLKRIAYLFIFPTETIAILKIKFGGYIKKMPEMPLDELAHTLNDLDFCYATLNKVSRSFGIVIQQLPQPLKDSICIFYLVLRGLDSIEDDMTYPDDKKIFLLCNFHNNLLIENWSVKNVGDTEDYRILLENFGKVINVFKSLDSESQSIILNITSRMGTGMAEYVGKTGSIETVASYNLYCHYVAGLVGHGLAALFSHSGLEDPGLHVHEHLSNSAGLFLQKTNIIRDYLEDLQAGRTWWPKEIWCHYAVDLSEFVNNPHGERSLECLNHMVLDALNHVPDVINNLARVKHPKILESCAIPQVMAIATLAELYNNPLVFTSVVKIRKGLACKLLLNCSTLNEVYAWFDFFITKIGRKIPKRINVNTHNMHKLVNRVKKLSNINLKP</sequence>
<comment type="similarity">
    <text evidence="2 10">Belongs to the phytoene/squalene synthase family.</text>
</comment>
<dbReference type="Proteomes" id="UP000663824">
    <property type="component" value="Unassembled WGS sequence"/>
</dbReference>
<comment type="catalytic activity">
    <reaction evidence="9 10">
        <text>2 (2E,6E)-farnesyl diphosphate = presqualene diphosphate + diphosphate</text>
        <dbReference type="Rhea" id="RHEA:22672"/>
        <dbReference type="ChEBI" id="CHEBI:33019"/>
        <dbReference type="ChEBI" id="CHEBI:57310"/>
        <dbReference type="ChEBI" id="CHEBI:175763"/>
    </reaction>
    <physiologicalReaction direction="left-to-right" evidence="9 10">
        <dbReference type="Rhea" id="RHEA:22673"/>
    </physiologicalReaction>
</comment>
<dbReference type="SFLD" id="SFLDG01018">
    <property type="entry name" value="Squalene/Phytoene_Synthase_Lik"/>
    <property type="match status" value="1"/>
</dbReference>
<evidence type="ECO:0000313" key="12">
    <source>
        <dbReference type="Proteomes" id="UP000663824"/>
    </source>
</evidence>
<dbReference type="InterPro" id="IPR033904">
    <property type="entry name" value="Trans_IPPS_HH"/>
</dbReference>
<comment type="catalytic activity">
    <reaction evidence="8 10">
        <text>presqualene diphosphate + NADH + H(+) = squalene + diphosphate + NAD(+)</text>
        <dbReference type="Rhea" id="RHEA:22228"/>
        <dbReference type="ChEBI" id="CHEBI:15378"/>
        <dbReference type="ChEBI" id="CHEBI:15440"/>
        <dbReference type="ChEBI" id="CHEBI:33019"/>
        <dbReference type="ChEBI" id="CHEBI:57310"/>
        <dbReference type="ChEBI" id="CHEBI:57540"/>
        <dbReference type="ChEBI" id="CHEBI:57945"/>
    </reaction>
    <physiologicalReaction direction="left-to-right" evidence="8 10">
        <dbReference type="Rhea" id="RHEA:22229"/>
    </physiologicalReaction>
</comment>
<evidence type="ECO:0000256" key="10">
    <source>
        <dbReference type="RuleBase" id="RU368088"/>
    </source>
</evidence>
<dbReference type="SFLD" id="SFLDS00005">
    <property type="entry name" value="Isoprenoid_Synthase_Type_I"/>
    <property type="match status" value="1"/>
</dbReference>
<feature type="transmembrane region" description="Helical" evidence="10">
    <location>
        <begin position="50"/>
        <end position="68"/>
    </location>
</feature>
<evidence type="ECO:0000256" key="8">
    <source>
        <dbReference type="ARBA" id="ARBA00047541"/>
    </source>
</evidence>
<dbReference type="CDD" id="cd00683">
    <property type="entry name" value="Trans_IPPS_HH"/>
    <property type="match status" value="1"/>
</dbReference>
<dbReference type="Gene3D" id="1.10.600.10">
    <property type="entry name" value="Farnesyl Diphosphate Synthase"/>
    <property type="match status" value="1"/>
</dbReference>
<comment type="caution">
    <text evidence="10">Lacks conserved residue(s) required for the propagation of feature annotation.</text>
</comment>
<evidence type="ECO:0000313" key="11">
    <source>
        <dbReference type="EMBL" id="CAF2121285.1"/>
    </source>
</evidence>
<evidence type="ECO:0000256" key="9">
    <source>
        <dbReference type="ARBA" id="ARBA00048315"/>
    </source>
</evidence>
<comment type="pathway">
    <text evidence="10">Terpene metabolism; lanosterol biosynthesis; lanosterol from farnesyl diphosphate: step 1/3.</text>
</comment>
<proteinExistence type="inferred from homology"/>
<keyword evidence="5 10" id="KW-0808">Transferase</keyword>
<keyword evidence="10" id="KW-0472">Membrane</keyword>
<evidence type="ECO:0000256" key="1">
    <source>
        <dbReference type="ARBA" id="ARBA00001946"/>
    </source>
</evidence>
<gene>
    <name evidence="11" type="ORF">MBJ925_LOCUS25951</name>
</gene>
<evidence type="ECO:0000256" key="7">
    <source>
        <dbReference type="ARBA" id="ARBA00047468"/>
    </source>
</evidence>
<dbReference type="SUPFAM" id="SSF48576">
    <property type="entry name" value="Terpenoid synthases"/>
    <property type="match status" value="1"/>
</dbReference>
<comment type="function">
    <text evidence="6">Catalyzes the condensation of 2 farnesyl pyrophosphate (FPP) moieties to form squalene. Proceeds in two distinct steps. In the first half-reaction, two molecules of FPP react to form the stable presqualene diphosphate intermediate (PSQPP), with concomitant release of a proton and a molecule of inorganic diphosphate. In the second half-reaction, PSQPP undergoes heterolysis, isomerization, and reduction with NADPH or NADH to form squalene. It is the first committed enzyme of the sterol biosynthesis pathway.</text>
</comment>
<dbReference type="InterPro" id="IPR019845">
    <property type="entry name" value="Squalene/phytoene_synthase_CS"/>
</dbReference>
<accession>A0A816VIE6</accession>
<organism evidence="11 12">
    <name type="scientific">Rotaria magnacalcarata</name>
    <dbReference type="NCBI Taxonomy" id="392030"/>
    <lineage>
        <taxon>Eukaryota</taxon>
        <taxon>Metazoa</taxon>
        <taxon>Spiralia</taxon>
        <taxon>Gnathifera</taxon>
        <taxon>Rotifera</taxon>
        <taxon>Eurotatoria</taxon>
        <taxon>Bdelloidea</taxon>
        <taxon>Philodinida</taxon>
        <taxon>Philodinidae</taxon>
        <taxon>Rotaria</taxon>
    </lineage>
</organism>
<evidence type="ECO:0000256" key="5">
    <source>
        <dbReference type="ARBA" id="ARBA00022679"/>
    </source>
</evidence>
<keyword evidence="10" id="KW-1133">Transmembrane helix</keyword>
<dbReference type="PANTHER" id="PTHR11626:SF2">
    <property type="entry name" value="SQUALENE SYNTHASE"/>
    <property type="match status" value="1"/>
</dbReference>
<comment type="catalytic activity">
    <reaction evidence="10">
        <text>2 (2E,6E)-farnesyl diphosphate + NADH + H(+) = squalene + 2 diphosphate + NAD(+)</text>
        <dbReference type="Rhea" id="RHEA:32299"/>
        <dbReference type="ChEBI" id="CHEBI:15378"/>
        <dbReference type="ChEBI" id="CHEBI:15440"/>
        <dbReference type="ChEBI" id="CHEBI:33019"/>
        <dbReference type="ChEBI" id="CHEBI:57540"/>
        <dbReference type="ChEBI" id="CHEBI:57945"/>
        <dbReference type="ChEBI" id="CHEBI:175763"/>
        <dbReference type="EC" id="2.5.1.21"/>
    </reaction>
</comment>
<dbReference type="GO" id="GO:0008610">
    <property type="term" value="P:lipid biosynthetic process"/>
    <property type="evidence" value="ECO:0007669"/>
    <property type="project" value="InterPro"/>
</dbReference>
<comment type="caution">
    <text evidence="11">The sequence shown here is derived from an EMBL/GenBank/DDBJ whole genome shotgun (WGS) entry which is preliminary data.</text>
</comment>
<evidence type="ECO:0000256" key="6">
    <source>
        <dbReference type="ARBA" id="ARBA00045166"/>
    </source>
</evidence>
<dbReference type="GO" id="GO:0005789">
    <property type="term" value="C:endoplasmic reticulum membrane"/>
    <property type="evidence" value="ECO:0007669"/>
    <property type="project" value="TreeGrafter"/>
</dbReference>
<comment type="catalytic activity">
    <reaction evidence="10">
        <text>2 (2E,6E)-farnesyl diphosphate + NADPH + H(+) = squalene + 2 diphosphate + NADP(+)</text>
        <dbReference type="Rhea" id="RHEA:32295"/>
        <dbReference type="ChEBI" id="CHEBI:15378"/>
        <dbReference type="ChEBI" id="CHEBI:15440"/>
        <dbReference type="ChEBI" id="CHEBI:33019"/>
        <dbReference type="ChEBI" id="CHEBI:57783"/>
        <dbReference type="ChEBI" id="CHEBI:58349"/>
        <dbReference type="ChEBI" id="CHEBI:175763"/>
        <dbReference type="EC" id="2.5.1.21"/>
    </reaction>
</comment>
<dbReference type="GO" id="GO:0051996">
    <property type="term" value="F:squalene synthase [NAD(P)H] activity"/>
    <property type="evidence" value="ECO:0007669"/>
    <property type="project" value="UniProtKB-UniRule"/>
</dbReference>
<comment type="cofactor">
    <cofactor evidence="1 10">
        <name>Mg(2+)</name>
        <dbReference type="ChEBI" id="CHEBI:18420"/>
    </cofactor>
</comment>
<dbReference type="InterPro" id="IPR044844">
    <property type="entry name" value="Trans_IPPS_euk-type"/>
</dbReference>
<dbReference type="PANTHER" id="PTHR11626">
    <property type="entry name" value="FARNESYL-DIPHOSPHATE FARNESYLTRANSFERASE"/>
    <property type="match status" value="1"/>
</dbReference>
<dbReference type="EC" id="2.5.1.21" evidence="3 10"/>
<evidence type="ECO:0000256" key="2">
    <source>
        <dbReference type="ARBA" id="ARBA00006251"/>
    </source>
</evidence>
<dbReference type="GO" id="GO:0055056">
    <property type="term" value="F:D-glucose transmembrane transporter activity"/>
    <property type="evidence" value="ECO:0007669"/>
    <property type="project" value="UniProtKB-UniRule"/>
</dbReference>
<evidence type="ECO:0000256" key="4">
    <source>
        <dbReference type="ARBA" id="ARBA00015135"/>
    </source>
</evidence>
<evidence type="ECO:0000256" key="3">
    <source>
        <dbReference type="ARBA" id="ARBA00012373"/>
    </source>
</evidence>
<dbReference type="AlphaFoldDB" id="A0A816VIE6"/>
<dbReference type="FunFam" id="1.10.600.10:FF:000023">
    <property type="entry name" value="Squalene synthase"/>
    <property type="match status" value="1"/>
</dbReference>
<dbReference type="InterPro" id="IPR002060">
    <property type="entry name" value="Squ/phyt_synthse"/>
</dbReference>
<name>A0A816VIE6_9BILA</name>
<protein>
    <recommendedName>
        <fullName evidence="4 10">Squalene synthase</fullName>
        <shortName evidence="10">SQS</shortName>
        <shortName evidence="10">SS</shortName>
        <ecNumber evidence="3 10">2.5.1.21</ecNumber>
    </recommendedName>
</protein>
<dbReference type="UniPathway" id="UPA00767">
    <property type="reaction ID" value="UER00751"/>
</dbReference>
<dbReference type="NCBIfam" id="TIGR01559">
    <property type="entry name" value="squal_synth"/>
    <property type="match status" value="1"/>
</dbReference>